<keyword evidence="3" id="KW-1185">Reference proteome</keyword>
<dbReference type="Proteomes" id="UP000594263">
    <property type="component" value="Unplaced"/>
</dbReference>
<feature type="region of interest" description="Disordered" evidence="1">
    <location>
        <begin position="83"/>
        <end position="115"/>
    </location>
</feature>
<accession>A0A7N0T3F9</accession>
<evidence type="ECO:0000313" key="2">
    <source>
        <dbReference type="EnsemblPlants" id="Kaladp0020s0150.1.v1.1"/>
    </source>
</evidence>
<sequence>MMSARRSSLQSPVMPLKSPVTVLRNVSLLLLRSLQSRPIYTAQPSNIVNIFAITISSPQFQKTNNSLLISPHRLIFNFHHHGSSPPPSPFTSSPPLPLYRHSSTSPTSDDSVSIL</sequence>
<reference evidence="2" key="1">
    <citation type="submission" date="2021-01" db="UniProtKB">
        <authorList>
            <consortium name="EnsemblPlants"/>
        </authorList>
    </citation>
    <scope>IDENTIFICATION</scope>
</reference>
<feature type="compositionally biased region" description="Pro residues" evidence="1">
    <location>
        <begin position="84"/>
        <end position="97"/>
    </location>
</feature>
<organism evidence="2 3">
    <name type="scientific">Kalanchoe fedtschenkoi</name>
    <name type="common">Lavender scallops</name>
    <name type="synonym">South American air plant</name>
    <dbReference type="NCBI Taxonomy" id="63787"/>
    <lineage>
        <taxon>Eukaryota</taxon>
        <taxon>Viridiplantae</taxon>
        <taxon>Streptophyta</taxon>
        <taxon>Embryophyta</taxon>
        <taxon>Tracheophyta</taxon>
        <taxon>Spermatophyta</taxon>
        <taxon>Magnoliopsida</taxon>
        <taxon>eudicotyledons</taxon>
        <taxon>Gunneridae</taxon>
        <taxon>Pentapetalae</taxon>
        <taxon>Saxifragales</taxon>
        <taxon>Crassulaceae</taxon>
        <taxon>Kalanchoe</taxon>
    </lineage>
</organism>
<protein>
    <submittedName>
        <fullName evidence="2">Uncharacterized protein</fullName>
    </submittedName>
</protein>
<dbReference type="AlphaFoldDB" id="A0A7N0T3F9"/>
<dbReference type="EnsemblPlants" id="Kaladp0020s0150.1.v1.1">
    <property type="protein sequence ID" value="Kaladp0020s0150.1.v1.1"/>
    <property type="gene ID" value="Kaladp0020s0150.v1.1"/>
</dbReference>
<proteinExistence type="predicted"/>
<evidence type="ECO:0000313" key="3">
    <source>
        <dbReference type="Proteomes" id="UP000594263"/>
    </source>
</evidence>
<name>A0A7N0T3F9_KALFE</name>
<evidence type="ECO:0000256" key="1">
    <source>
        <dbReference type="SAM" id="MobiDB-lite"/>
    </source>
</evidence>
<dbReference type="Gramene" id="Kaladp0020s0150.1.v1.1">
    <property type="protein sequence ID" value="Kaladp0020s0150.1.v1.1"/>
    <property type="gene ID" value="Kaladp0020s0150.v1.1"/>
</dbReference>
<feature type="compositionally biased region" description="Low complexity" evidence="1">
    <location>
        <begin position="102"/>
        <end position="115"/>
    </location>
</feature>